<dbReference type="GO" id="GO:0016757">
    <property type="term" value="F:glycosyltransferase activity"/>
    <property type="evidence" value="ECO:0007669"/>
    <property type="project" value="InterPro"/>
</dbReference>
<dbReference type="Gene3D" id="3.40.50.2000">
    <property type="entry name" value="Glycogen Phosphorylase B"/>
    <property type="match status" value="1"/>
</dbReference>
<evidence type="ECO:0000259" key="1">
    <source>
        <dbReference type="Pfam" id="PF00534"/>
    </source>
</evidence>
<accession>X0UII8</accession>
<dbReference type="PANTHER" id="PTHR12526">
    <property type="entry name" value="GLYCOSYLTRANSFERASE"/>
    <property type="match status" value="1"/>
</dbReference>
<dbReference type="SUPFAM" id="SSF53756">
    <property type="entry name" value="UDP-Glycosyltransferase/glycogen phosphorylase"/>
    <property type="match status" value="1"/>
</dbReference>
<dbReference type="Pfam" id="PF00534">
    <property type="entry name" value="Glycos_transf_1"/>
    <property type="match status" value="1"/>
</dbReference>
<evidence type="ECO:0000313" key="2">
    <source>
        <dbReference type="EMBL" id="GAG05564.1"/>
    </source>
</evidence>
<protein>
    <recommendedName>
        <fullName evidence="1">Glycosyl transferase family 1 domain-containing protein</fullName>
    </recommendedName>
</protein>
<dbReference type="CDD" id="cd03801">
    <property type="entry name" value="GT4_PimA-like"/>
    <property type="match status" value="1"/>
</dbReference>
<reference evidence="2" key="1">
    <citation type="journal article" date="2014" name="Front. Microbiol.">
        <title>High frequency of phylogenetically diverse reductive dehalogenase-homologous genes in deep subseafloor sedimentary metagenomes.</title>
        <authorList>
            <person name="Kawai M."/>
            <person name="Futagami T."/>
            <person name="Toyoda A."/>
            <person name="Takaki Y."/>
            <person name="Nishi S."/>
            <person name="Hori S."/>
            <person name="Arai W."/>
            <person name="Tsubouchi T."/>
            <person name="Morono Y."/>
            <person name="Uchiyama I."/>
            <person name="Ito T."/>
            <person name="Fujiyama A."/>
            <person name="Inagaki F."/>
            <person name="Takami H."/>
        </authorList>
    </citation>
    <scope>NUCLEOTIDE SEQUENCE</scope>
    <source>
        <strain evidence="2">Expedition CK06-06</strain>
    </source>
</reference>
<feature type="domain" description="Glycosyl transferase family 1" evidence="1">
    <location>
        <begin position="3"/>
        <end position="80"/>
    </location>
</feature>
<gene>
    <name evidence="2" type="ORF">S01H1_42291</name>
</gene>
<name>X0UII8_9ZZZZ</name>
<proteinExistence type="predicted"/>
<organism evidence="2">
    <name type="scientific">marine sediment metagenome</name>
    <dbReference type="NCBI Taxonomy" id="412755"/>
    <lineage>
        <taxon>unclassified sequences</taxon>
        <taxon>metagenomes</taxon>
        <taxon>ecological metagenomes</taxon>
    </lineage>
</organism>
<comment type="caution">
    <text evidence="2">The sequence shown here is derived from an EMBL/GenBank/DDBJ whole genome shotgun (WGS) entry which is preliminary data.</text>
</comment>
<dbReference type="AlphaFoldDB" id="X0UII8"/>
<dbReference type="EMBL" id="BARS01026880">
    <property type="protein sequence ID" value="GAG05564.1"/>
    <property type="molecule type" value="Genomic_DNA"/>
</dbReference>
<dbReference type="InterPro" id="IPR001296">
    <property type="entry name" value="Glyco_trans_1"/>
</dbReference>
<feature type="non-terminal residue" evidence="2">
    <location>
        <position position="1"/>
    </location>
</feature>
<sequence>GMHQFYNNIDCYVCASSSEGMSLSVLEAASCGRPIISTKVSGCTEIIKEGETGFLVDRHVKKITRAINKMKDRDTLVRMSNTIAEDIKMNWCWSCQVARWIDFIKG</sequence>